<name>A0A9P8PV65_9ASCO</name>
<gene>
    <name evidence="1" type="ORF">WICMUC_001634</name>
</gene>
<evidence type="ECO:0000313" key="1">
    <source>
        <dbReference type="EMBL" id="KAH3678205.1"/>
    </source>
</evidence>
<organism evidence="1 2">
    <name type="scientific">Wickerhamomyces mucosus</name>
    <dbReference type="NCBI Taxonomy" id="1378264"/>
    <lineage>
        <taxon>Eukaryota</taxon>
        <taxon>Fungi</taxon>
        <taxon>Dikarya</taxon>
        <taxon>Ascomycota</taxon>
        <taxon>Saccharomycotina</taxon>
        <taxon>Saccharomycetes</taxon>
        <taxon>Phaffomycetales</taxon>
        <taxon>Wickerhamomycetaceae</taxon>
        <taxon>Wickerhamomyces</taxon>
    </lineage>
</organism>
<dbReference type="AlphaFoldDB" id="A0A9P8PV65"/>
<accession>A0A9P8PV65</accession>
<reference evidence="1" key="1">
    <citation type="journal article" date="2021" name="Open Biol.">
        <title>Shared evolutionary footprints suggest mitochondrial oxidative damage underlies multiple complex I losses in fungi.</title>
        <authorList>
            <person name="Schikora-Tamarit M.A."/>
            <person name="Marcet-Houben M."/>
            <person name="Nosek J."/>
            <person name="Gabaldon T."/>
        </authorList>
    </citation>
    <scope>NUCLEOTIDE SEQUENCE</scope>
    <source>
        <strain evidence="1">CBS6341</strain>
    </source>
</reference>
<protein>
    <submittedName>
        <fullName evidence="1">Uncharacterized protein</fullName>
    </submittedName>
</protein>
<keyword evidence="2" id="KW-1185">Reference proteome</keyword>
<sequence>MKVRQRLHLIGPSINSVKSTSGIDSFVGANGLTVNPNGNPLFNLKDSDTGILYKLSLLNAGDATPSSFVISLVVAVGGTVF</sequence>
<reference evidence="1" key="2">
    <citation type="submission" date="2021-01" db="EMBL/GenBank/DDBJ databases">
        <authorList>
            <person name="Schikora-Tamarit M.A."/>
        </authorList>
    </citation>
    <scope>NUCLEOTIDE SEQUENCE</scope>
    <source>
        <strain evidence="1">CBS6341</strain>
    </source>
</reference>
<evidence type="ECO:0000313" key="2">
    <source>
        <dbReference type="Proteomes" id="UP000769528"/>
    </source>
</evidence>
<dbReference type="EMBL" id="JAEUBF010000485">
    <property type="protein sequence ID" value="KAH3678205.1"/>
    <property type="molecule type" value="Genomic_DNA"/>
</dbReference>
<proteinExistence type="predicted"/>
<comment type="caution">
    <text evidence="1">The sequence shown here is derived from an EMBL/GenBank/DDBJ whole genome shotgun (WGS) entry which is preliminary data.</text>
</comment>
<dbReference type="Proteomes" id="UP000769528">
    <property type="component" value="Unassembled WGS sequence"/>
</dbReference>